<dbReference type="GO" id="GO:0004816">
    <property type="term" value="F:asparagine-tRNA ligase activity"/>
    <property type="evidence" value="ECO:0007669"/>
    <property type="project" value="UniProtKB-EC"/>
</dbReference>
<evidence type="ECO:0000256" key="6">
    <source>
        <dbReference type="ARBA" id="ARBA00022917"/>
    </source>
</evidence>
<dbReference type="RefSeq" id="XP_052941843.1">
    <property type="nucleotide sequence ID" value="XM_053086371.1"/>
</dbReference>
<dbReference type="GO" id="GO:0006421">
    <property type="term" value="P:asparaginyl-tRNA aminoacylation"/>
    <property type="evidence" value="ECO:0007669"/>
    <property type="project" value="InterPro"/>
</dbReference>
<comment type="similarity">
    <text evidence="1">Belongs to the class-II aminoacyl-tRNA synthetase family.</text>
</comment>
<dbReference type="PRINTS" id="PR01042">
    <property type="entry name" value="TRNASYNTHASP"/>
</dbReference>
<comment type="caution">
    <text evidence="10">The sequence shown here is derived from an EMBL/GenBank/DDBJ whole genome shotgun (WGS) entry which is preliminary data.</text>
</comment>
<dbReference type="InterPro" id="IPR002312">
    <property type="entry name" value="Asp/Asn-tRNA-synth_IIb"/>
</dbReference>
<dbReference type="PANTHER" id="PTHR22594:SF34">
    <property type="entry name" value="ASPARAGINE--TRNA LIGASE, MITOCHONDRIAL-RELATED"/>
    <property type="match status" value="1"/>
</dbReference>
<dbReference type="GO" id="GO:0005739">
    <property type="term" value="C:mitochondrion"/>
    <property type="evidence" value="ECO:0007669"/>
    <property type="project" value="TreeGrafter"/>
</dbReference>
<evidence type="ECO:0000256" key="2">
    <source>
        <dbReference type="ARBA" id="ARBA00012816"/>
    </source>
</evidence>
<dbReference type="InterPro" id="IPR045864">
    <property type="entry name" value="aa-tRNA-synth_II/BPL/LPL"/>
</dbReference>
<dbReference type="EC" id="6.1.1.22" evidence="2"/>
<dbReference type="SUPFAM" id="SSF55681">
    <property type="entry name" value="Class II aaRS and biotin synthetases"/>
    <property type="match status" value="1"/>
</dbReference>
<dbReference type="InterPro" id="IPR004522">
    <property type="entry name" value="Asn-tRNA-ligase"/>
</dbReference>
<evidence type="ECO:0000256" key="1">
    <source>
        <dbReference type="ARBA" id="ARBA00008226"/>
    </source>
</evidence>
<dbReference type="NCBIfam" id="TIGR00457">
    <property type="entry name" value="asnS"/>
    <property type="match status" value="1"/>
</dbReference>
<proteinExistence type="inferred from homology"/>
<keyword evidence="7" id="KW-0030">Aminoacyl-tRNA synthetase</keyword>
<evidence type="ECO:0000259" key="9">
    <source>
        <dbReference type="PROSITE" id="PS50862"/>
    </source>
</evidence>
<dbReference type="Gene3D" id="3.30.930.10">
    <property type="entry name" value="Bira Bifunctional Protein, Domain 2"/>
    <property type="match status" value="1"/>
</dbReference>
<dbReference type="GeneID" id="77725572"/>
<dbReference type="GO" id="GO:0005524">
    <property type="term" value="F:ATP binding"/>
    <property type="evidence" value="ECO:0007669"/>
    <property type="project" value="UniProtKB-KW"/>
</dbReference>
<dbReference type="InterPro" id="IPR004364">
    <property type="entry name" value="Aa-tRNA-synt_II"/>
</dbReference>
<evidence type="ECO:0000256" key="3">
    <source>
        <dbReference type="ARBA" id="ARBA00022598"/>
    </source>
</evidence>
<keyword evidence="5" id="KW-0067">ATP-binding</keyword>
<dbReference type="AlphaFoldDB" id="A0AA38H3G2"/>
<sequence>MQPPQRILAVLPPTIRTILSEGPSSSSQTVHAWVRSIRAHKNVAFAEVDDGTARVQAVLKGKGMEAGLTQGCSVALSGTLQASTGKKQAVEFMVETAKTIGACDPDVYPIQKQQVPPAYLRDHAHLRFRTARTAAIMRVRDSLMRDWHDWFESNEFVHIHTPILTSSDCEGAGEAFALVNPIVNHPTSASAPQSSSASAGPSSSQSTSDRFFPHPVNLTVSSQLHLECPTHALPRTYTLSPAFRAEPSLTSRHLSEFYMLEAEVAFVDTLDQLLDAVEKGMREVLHRLMWEHGRGERTRKDLEIIRDHEPADDYGSPHLAAEPERPALSHLINAAARPFARMTYTSAIKALQAAQEEIEGRFEHPPIWGQGLSSEHERYLAAQNGGPTIITHYPAAIKPFYMLPSSADPSWAAEGGEQGETVACFDLLLPGLGELIGGSLREHRLGPLVAAMKKAGLKKEEYEWYLDLRRFGSVPHGGWGMGWERWVCWVTGVANIRDVVAFPRWKGNCRY</sequence>
<feature type="region of interest" description="Disordered" evidence="8">
    <location>
        <begin position="187"/>
        <end position="212"/>
    </location>
</feature>
<name>A0AA38H3G2_9TREE</name>
<evidence type="ECO:0000313" key="10">
    <source>
        <dbReference type="EMBL" id="KAI9632066.1"/>
    </source>
</evidence>
<keyword evidence="6" id="KW-0648">Protein biosynthesis</keyword>
<dbReference type="InterPro" id="IPR012340">
    <property type="entry name" value="NA-bd_OB-fold"/>
</dbReference>
<evidence type="ECO:0000256" key="4">
    <source>
        <dbReference type="ARBA" id="ARBA00022741"/>
    </source>
</evidence>
<keyword evidence="4" id="KW-0547">Nucleotide-binding</keyword>
<protein>
    <recommendedName>
        <fullName evidence="2">asparagine--tRNA ligase</fullName>
        <ecNumber evidence="2">6.1.1.22</ecNumber>
    </recommendedName>
</protein>
<evidence type="ECO:0000256" key="5">
    <source>
        <dbReference type="ARBA" id="ARBA00022840"/>
    </source>
</evidence>
<evidence type="ECO:0000256" key="8">
    <source>
        <dbReference type="SAM" id="MobiDB-lite"/>
    </source>
</evidence>
<organism evidence="10 11">
    <name type="scientific">Dioszegia hungarica</name>
    <dbReference type="NCBI Taxonomy" id="4972"/>
    <lineage>
        <taxon>Eukaryota</taxon>
        <taxon>Fungi</taxon>
        <taxon>Dikarya</taxon>
        <taxon>Basidiomycota</taxon>
        <taxon>Agaricomycotina</taxon>
        <taxon>Tremellomycetes</taxon>
        <taxon>Tremellales</taxon>
        <taxon>Bulleribasidiaceae</taxon>
        <taxon>Dioszegia</taxon>
    </lineage>
</organism>
<dbReference type="InterPro" id="IPR004365">
    <property type="entry name" value="NA-bd_OB_tRNA"/>
</dbReference>
<keyword evidence="3" id="KW-0436">Ligase</keyword>
<dbReference type="EMBL" id="JAKWFO010000016">
    <property type="protein sequence ID" value="KAI9632066.1"/>
    <property type="molecule type" value="Genomic_DNA"/>
</dbReference>
<dbReference type="PANTHER" id="PTHR22594">
    <property type="entry name" value="ASPARTYL/LYSYL-TRNA SYNTHETASE"/>
    <property type="match status" value="1"/>
</dbReference>
<evidence type="ECO:0000256" key="7">
    <source>
        <dbReference type="ARBA" id="ARBA00023146"/>
    </source>
</evidence>
<feature type="compositionally biased region" description="Low complexity" evidence="8">
    <location>
        <begin position="187"/>
        <end position="208"/>
    </location>
</feature>
<dbReference type="Gene3D" id="2.40.50.140">
    <property type="entry name" value="Nucleic acid-binding proteins"/>
    <property type="match status" value="1"/>
</dbReference>
<evidence type="ECO:0000313" key="11">
    <source>
        <dbReference type="Proteomes" id="UP001164286"/>
    </source>
</evidence>
<dbReference type="Proteomes" id="UP001164286">
    <property type="component" value="Unassembled WGS sequence"/>
</dbReference>
<dbReference type="SUPFAM" id="SSF50249">
    <property type="entry name" value="Nucleic acid-binding proteins"/>
    <property type="match status" value="1"/>
</dbReference>
<dbReference type="Pfam" id="PF01336">
    <property type="entry name" value="tRNA_anti-codon"/>
    <property type="match status" value="1"/>
</dbReference>
<keyword evidence="11" id="KW-1185">Reference proteome</keyword>
<dbReference type="GO" id="GO:0003676">
    <property type="term" value="F:nucleic acid binding"/>
    <property type="evidence" value="ECO:0007669"/>
    <property type="project" value="InterPro"/>
</dbReference>
<dbReference type="InterPro" id="IPR006195">
    <property type="entry name" value="aa-tRNA-synth_II"/>
</dbReference>
<dbReference type="Pfam" id="PF00152">
    <property type="entry name" value="tRNA-synt_2"/>
    <property type="match status" value="1"/>
</dbReference>
<dbReference type="PROSITE" id="PS50862">
    <property type="entry name" value="AA_TRNA_LIGASE_II"/>
    <property type="match status" value="1"/>
</dbReference>
<dbReference type="CDD" id="cd04318">
    <property type="entry name" value="EcAsnRS_like_N"/>
    <property type="match status" value="1"/>
</dbReference>
<gene>
    <name evidence="10" type="ORF">MKK02DRAFT_21171</name>
</gene>
<reference evidence="10" key="1">
    <citation type="journal article" date="2022" name="G3 (Bethesda)">
        <title>High quality genome of the basidiomycete yeast Dioszegia hungarica PDD-24b-2 isolated from cloud water.</title>
        <authorList>
            <person name="Jarrige D."/>
            <person name="Haridas S."/>
            <person name="Bleykasten-Grosshans C."/>
            <person name="Joly M."/>
            <person name="Nadalig T."/>
            <person name="Sancelme M."/>
            <person name="Vuilleumier S."/>
            <person name="Grigoriev I.V."/>
            <person name="Amato P."/>
            <person name="Bringel F."/>
        </authorList>
    </citation>
    <scope>NUCLEOTIDE SEQUENCE</scope>
    <source>
        <strain evidence="10">PDD-24b-2</strain>
    </source>
</reference>
<feature type="domain" description="Aminoacyl-transfer RNA synthetases class-II family profile" evidence="9">
    <location>
        <begin position="137"/>
        <end position="503"/>
    </location>
</feature>
<accession>A0AA38H3G2</accession>
<dbReference type="NCBIfam" id="NF003037">
    <property type="entry name" value="PRK03932.1"/>
    <property type="match status" value="1"/>
</dbReference>